<organism evidence="12 13">
    <name type="scientific">Desulfonatronospira thiodismutans ASO3-1</name>
    <dbReference type="NCBI Taxonomy" id="555779"/>
    <lineage>
        <taxon>Bacteria</taxon>
        <taxon>Pseudomonadati</taxon>
        <taxon>Thermodesulfobacteriota</taxon>
        <taxon>Desulfovibrionia</taxon>
        <taxon>Desulfovibrionales</taxon>
        <taxon>Desulfonatronovibrionaceae</taxon>
        <taxon>Desulfonatronospira</taxon>
    </lineage>
</organism>
<dbReference type="GO" id="GO:0098797">
    <property type="term" value="C:plasma membrane protein complex"/>
    <property type="evidence" value="ECO:0007669"/>
    <property type="project" value="TreeGrafter"/>
</dbReference>
<evidence type="ECO:0000256" key="4">
    <source>
        <dbReference type="ARBA" id="ARBA00022475"/>
    </source>
</evidence>
<feature type="domain" description="TonB C-terminal" evidence="11">
    <location>
        <begin position="191"/>
        <end position="281"/>
    </location>
</feature>
<evidence type="ECO:0000256" key="9">
    <source>
        <dbReference type="ARBA" id="ARBA00023136"/>
    </source>
</evidence>
<feature type="compositionally biased region" description="Acidic residues" evidence="10">
    <location>
        <begin position="65"/>
        <end position="79"/>
    </location>
</feature>
<keyword evidence="8" id="KW-1133">Transmembrane helix</keyword>
<evidence type="ECO:0000256" key="6">
    <source>
        <dbReference type="ARBA" id="ARBA00022692"/>
    </source>
</evidence>
<keyword evidence="13" id="KW-1185">Reference proteome</keyword>
<dbReference type="InterPro" id="IPR051045">
    <property type="entry name" value="TonB-dependent_transducer"/>
</dbReference>
<dbReference type="GO" id="GO:0031992">
    <property type="term" value="F:energy transducer activity"/>
    <property type="evidence" value="ECO:0007669"/>
    <property type="project" value="TreeGrafter"/>
</dbReference>
<evidence type="ECO:0000313" key="13">
    <source>
        <dbReference type="Proteomes" id="UP000005496"/>
    </source>
</evidence>
<dbReference type="GO" id="GO:0055085">
    <property type="term" value="P:transmembrane transport"/>
    <property type="evidence" value="ECO:0007669"/>
    <property type="project" value="InterPro"/>
</dbReference>
<keyword evidence="4" id="KW-1003">Cell membrane</keyword>
<evidence type="ECO:0000256" key="2">
    <source>
        <dbReference type="ARBA" id="ARBA00006555"/>
    </source>
</evidence>
<gene>
    <name evidence="12" type="ORF">Dthio_PD2851</name>
</gene>
<evidence type="ECO:0000256" key="5">
    <source>
        <dbReference type="ARBA" id="ARBA00022519"/>
    </source>
</evidence>
<proteinExistence type="inferred from homology"/>
<dbReference type="Pfam" id="PF03544">
    <property type="entry name" value="TonB_C"/>
    <property type="match status" value="1"/>
</dbReference>
<dbReference type="eggNOG" id="COG0810">
    <property type="taxonomic scope" value="Bacteria"/>
</dbReference>
<keyword evidence="7" id="KW-0653">Protein transport</keyword>
<feature type="compositionally biased region" description="Basic and acidic residues" evidence="10">
    <location>
        <begin position="92"/>
        <end position="110"/>
    </location>
</feature>
<evidence type="ECO:0000256" key="1">
    <source>
        <dbReference type="ARBA" id="ARBA00004383"/>
    </source>
</evidence>
<dbReference type="PANTHER" id="PTHR33446:SF2">
    <property type="entry name" value="PROTEIN TONB"/>
    <property type="match status" value="1"/>
</dbReference>
<keyword evidence="5" id="KW-0997">Cell inner membrane</keyword>
<comment type="subcellular location">
    <subcellularLocation>
        <location evidence="1">Cell inner membrane</location>
        <topology evidence="1">Single-pass membrane protein</topology>
        <orientation evidence="1">Periplasmic side</orientation>
    </subcellularLocation>
</comment>
<dbReference type="OrthoDB" id="9810145at2"/>
<protein>
    <submittedName>
        <fullName evidence="12">TonB family protein</fullName>
    </submittedName>
</protein>
<dbReference type="Gene3D" id="3.30.1150.10">
    <property type="match status" value="1"/>
</dbReference>
<reference evidence="12" key="1">
    <citation type="submission" date="2010-05" db="EMBL/GenBank/DDBJ databases">
        <title>The draft genome of Desulfonatronospira thiodismutans ASO3-1.</title>
        <authorList>
            <consortium name="US DOE Joint Genome Institute (JGI-PGF)"/>
            <person name="Lucas S."/>
            <person name="Copeland A."/>
            <person name="Lapidus A."/>
            <person name="Cheng J.-F."/>
            <person name="Bruce D."/>
            <person name="Goodwin L."/>
            <person name="Pitluck S."/>
            <person name="Chertkov O."/>
            <person name="Brettin T."/>
            <person name="Detter J.C."/>
            <person name="Han C."/>
            <person name="Land M.L."/>
            <person name="Hauser L."/>
            <person name="Kyrpides N."/>
            <person name="Mikhailova N."/>
            <person name="Muyzer G."/>
            <person name="Woyke T."/>
        </authorList>
    </citation>
    <scope>NUCLEOTIDE SEQUENCE [LARGE SCALE GENOMIC DNA]</scope>
    <source>
        <strain evidence="12">ASO3-1</strain>
    </source>
</reference>
<keyword evidence="9" id="KW-0472">Membrane</keyword>
<dbReference type="SUPFAM" id="SSF74653">
    <property type="entry name" value="TolA/TonB C-terminal domain"/>
    <property type="match status" value="1"/>
</dbReference>
<dbReference type="EMBL" id="ACJN02000001">
    <property type="protein sequence ID" value="EFI35431.1"/>
    <property type="molecule type" value="Genomic_DNA"/>
</dbReference>
<comment type="caution">
    <text evidence="12">The sequence shown here is derived from an EMBL/GenBank/DDBJ whole genome shotgun (WGS) entry which is preliminary data.</text>
</comment>
<feature type="compositionally biased region" description="Basic and acidic residues" evidence="10">
    <location>
        <begin position="120"/>
        <end position="147"/>
    </location>
</feature>
<dbReference type="PANTHER" id="PTHR33446">
    <property type="entry name" value="PROTEIN TONB-RELATED"/>
    <property type="match status" value="1"/>
</dbReference>
<name>D6SL70_9BACT</name>
<dbReference type="GO" id="GO:0015031">
    <property type="term" value="P:protein transport"/>
    <property type="evidence" value="ECO:0007669"/>
    <property type="project" value="UniProtKB-KW"/>
</dbReference>
<feature type="region of interest" description="Disordered" evidence="10">
    <location>
        <begin position="31"/>
        <end position="171"/>
    </location>
</feature>
<dbReference type="Proteomes" id="UP000005496">
    <property type="component" value="Unassembled WGS sequence"/>
</dbReference>
<dbReference type="InterPro" id="IPR037682">
    <property type="entry name" value="TonB_C"/>
</dbReference>
<evidence type="ECO:0000259" key="11">
    <source>
        <dbReference type="PROSITE" id="PS52015"/>
    </source>
</evidence>
<keyword evidence="6" id="KW-0812">Transmembrane</keyword>
<comment type="similarity">
    <text evidence="2">Belongs to the TonB family.</text>
</comment>
<dbReference type="NCBIfam" id="TIGR01352">
    <property type="entry name" value="tonB_Cterm"/>
    <property type="match status" value="1"/>
</dbReference>
<sequence>MKRLAVAVLLALFAHGLLLLTGDFQMKQRAGRDADEPKRISVSLEHYTPHEQGQTEEVSDHEFELPEEPDESEDPEESETEKKPPQEPVEEELPRQPEPEKKQPEEETRVKQAQALQEAEAAHEAESGPEQEEKTREADVQKPEDRTSALNASPVPQEPAGAPRMISQAALEAHEALDEYISEAGREDEELQMARPLYRENTPPEYPRRARQRNQQGKVILEVLVNSRGRVEEMEVAESSGYSILDRAAKDAVRDWVFEPGRRGEQSVDTRVRVPVRFELQ</sequence>
<evidence type="ECO:0000256" key="7">
    <source>
        <dbReference type="ARBA" id="ARBA00022927"/>
    </source>
</evidence>
<accession>D6SL70</accession>
<keyword evidence="3" id="KW-0813">Transport</keyword>
<feature type="region of interest" description="Disordered" evidence="10">
    <location>
        <begin position="189"/>
        <end position="213"/>
    </location>
</feature>
<dbReference type="AlphaFoldDB" id="D6SL70"/>
<dbReference type="RefSeq" id="WP_008868563.1">
    <property type="nucleotide sequence ID" value="NZ_ACJN02000001.1"/>
</dbReference>
<dbReference type="PROSITE" id="PS52015">
    <property type="entry name" value="TONB_CTD"/>
    <property type="match status" value="1"/>
</dbReference>
<evidence type="ECO:0000313" key="12">
    <source>
        <dbReference type="EMBL" id="EFI35431.1"/>
    </source>
</evidence>
<evidence type="ECO:0000256" key="8">
    <source>
        <dbReference type="ARBA" id="ARBA00022989"/>
    </source>
</evidence>
<dbReference type="InterPro" id="IPR006260">
    <property type="entry name" value="TonB/TolA_C"/>
</dbReference>
<evidence type="ECO:0000256" key="10">
    <source>
        <dbReference type="SAM" id="MobiDB-lite"/>
    </source>
</evidence>
<evidence type="ECO:0000256" key="3">
    <source>
        <dbReference type="ARBA" id="ARBA00022448"/>
    </source>
</evidence>